<gene>
    <name evidence="1" type="ORF">TrST_g5135</name>
</gene>
<dbReference type="AlphaFoldDB" id="A0A9W7EL79"/>
<reference evidence="2" key="1">
    <citation type="journal article" date="2023" name="Commun. Biol.">
        <title>Genome analysis of Parmales, the sister group of diatoms, reveals the evolutionary specialization of diatoms from phago-mixotrophs to photoautotrophs.</title>
        <authorList>
            <person name="Ban H."/>
            <person name="Sato S."/>
            <person name="Yoshikawa S."/>
            <person name="Yamada K."/>
            <person name="Nakamura Y."/>
            <person name="Ichinomiya M."/>
            <person name="Sato N."/>
            <person name="Blanc-Mathieu R."/>
            <person name="Endo H."/>
            <person name="Kuwata A."/>
            <person name="Ogata H."/>
        </authorList>
    </citation>
    <scope>NUCLEOTIDE SEQUENCE [LARGE SCALE GENOMIC DNA]</scope>
    <source>
        <strain evidence="2">NIES 3701</strain>
    </source>
</reference>
<keyword evidence="2" id="KW-1185">Reference proteome</keyword>
<dbReference type="EMBL" id="BRXY01000279">
    <property type="protein sequence ID" value="GMH83223.1"/>
    <property type="molecule type" value="Genomic_DNA"/>
</dbReference>
<comment type="caution">
    <text evidence="1">The sequence shown here is derived from an EMBL/GenBank/DDBJ whole genome shotgun (WGS) entry which is preliminary data.</text>
</comment>
<sequence>MDSSVTEHEYLAQSVQLLKELLKPDCHGNTAIILTSPKLLGLSSAGKRILKKVSATAQKSLSRSNSNSPTSKPALRSPLEDIVKLFLSPVASATTDLVIKQVLGHDYTEQPFETTCKTIAIQLCHNIEATDFIIFIPKHTHYSSLAVDDQTQQSERILSLKEAIKSIHELIELERQQKLDQWTAERPNVKKRVALLQTHVEKLRKDLESATSLAACWALQKEVDMAEAEYDEARLQTIPPACSIQLVGAGFKVGVGSIWLENLVAPFVMQTIKEPEISVHMKIGGTSPRSEASTMGVVSFYTENVYLRADNFPTLRLDAFSAKCDFTSDVPTVYKKGRKTWKVGSKLSINLKKIEPKITMSGGSSVKPPQTLIRYAVEQVIKIIITKQLKQLIPPELGLYLETVPQERMNSVSGTLSIGGPHTMDIESVLSNDSVSAERARKLLKLSREQATHLITFANNFVGVDIVSAAKLANYVKTMVIHENSGESRAIAPILVTLWQLSYDMYSELNGGGRAPAIDIKLLFCEDARRLSQNPIVINCELSHMDVSLQVQTFLKALSNFTTRAVYENFGGKGVVVDEEDEQESEDELLKGSRKNINSVMIPLRRAFLILAANMSRMICSVSGKVNNVIANTSAELRLECSNLEVLGSPSLPATMLDFLTRKYTVTCNQGGDAKVRERRFFFEMVRLLGGLEGEGEGEGGDVSVDHSVAPLTQDFNMRGFFQNMASKVIYNPLVIMEMDTIGMVELNLMENFFNKESENTEEALQQDAKGLAGKPQPLQVHFTSELMLCECKFMVLLKELVIIVTELLRFGGADFDSVAKADDDEKMMSDLREKLARIIRLVLGIIDKHTSTEKFKFLLSNNMKIASDEQGEITIELEGNLSGDSDRTIPLSLEWETTFIDVVNDFKAVILEFRRNGGEEEGDDGGRRRALSARVEKTRRSSAGARTARRLSKFFGF</sequence>
<proteinExistence type="predicted"/>
<dbReference type="Proteomes" id="UP001165085">
    <property type="component" value="Unassembled WGS sequence"/>
</dbReference>
<name>A0A9W7EL79_9STRA</name>
<organism evidence="1 2">
    <name type="scientific">Triparma strigata</name>
    <dbReference type="NCBI Taxonomy" id="1606541"/>
    <lineage>
        <taxon>Eukaryota</taxon>
        <taxon>Sar</taxon>
        <taxon>Stramenopiles</taxon>
        <taxon>Ochrophyta</taxon>
        <taxon>Bolidophyceae</taxon>
        <taxon>Parmales</taxon>
        <taxon>Triparmaceae</taxon>
        <taxon>Triparma</taxon>
    </lineage>
</organism>
<evidence type="ECO:0000313" key="1">
    <source>
        <dbReference type="EMBL" id="GMH83223.1"/>
    </source>
</evidence>
<protein>
    <submittedName>
        <fullName evidence="1">Uncharacterized protein</fullName>
    </submittedName>
</protein>
<evidence type="ECO:0000313" key="2">
    <source>
        <dbReference type="Proteomes" id="UP001165085"/>
    </source>
</evidence>
<dbReference type="OrthoDB" id="192717at2759"/>
<accession>A0A9W7EL79</accession>